<reference evidence="1 2" key="1">
    <citation type="submission" date="2019-02" db="EMBL/GenBank/DDBJ databases">
        <title>Deep-cultivation of Planctomycetes and their phenomic and genomic characterization uncovers novel biology.</title>
        <authorList>
            <person name="Wiegand S."/>
            <person name="Jogler M."/>
            <person name="Boedeker C."/>
            <person name="Pinto D."/>
            <person name="Vollmers J."/>
            <person name="Rivas-Marin E."/>
            <person name="Kohn T."/>
            <person name="Peeters S.H."/>
            <person name="Heuer A."/>
            <person name="Rast P."/>
            <person name="Oberbeckmann S."/>
            <person name="Bunk B."/>
            <person name="Jeske O."/>
            <person name="Meyerdierks A."/>
            <person name="Storesund J.E."/>
            <person name="Kallscheuer N."/>
            <person name="Luecker S."/>
            <person name="Lage O.M."/>
            <person name="Pohl T."/>
            <person name="Merkel B.J."/>
            <person name="Hornburger P."/>
            <person name="Mueller R.-W."/>
            <person name="Bruemmer F."/>
            <person name="Labrenz M."/>
            <person name="Spormann A.M."/>
            <person name="Op Den Camp H."/>
            <person name="Overmann J."/>
            <person name="Amann R."/>
            <person name="Jetten M.S.M."/>
            <person name="Mascher T."/>
            <person name="Medema M.H."/>
            <person name="Devos D.P."/>
            <person name="Kaster A.-K."/>
            <person name="Ovreas L."/>
            <person name="Rohde M."/>
            <person name="Galperin M.Y."/>
            <person name="Jogler C."/>
        </authorList>
    </citation>
    <scope>NUCLEOTIDE SEQUENCE [LARGE SCALE GENOMIC DNA]</scope>
    <source>
        <strain evidence="1 2">Q31b</strain>
    </source>
</reference>
<gene>
    <name evidence="1" type="ORF">Q31b_25900</name>
</gene>
<sequence>MKSLYACLCTGGRESRFLSTDTFTAGCIDSYLSSKTKLPPQKVAILRECSDDLKTALSANLPSDVRVYFSQLQAIAELVISDHASRD</sequence>
<dbReference type="EMBL" id="SJPY01000003">
    <property type="protein sequence ID" value="TWU43549.1"/>
    <property type="molecule type" value="Genomic_DNA"/>
</dbReference>
<name>A0A5C6E8K0_9BACT</name>
<protein>
    <submittedName>
        <fullName evidence="1">Uncharacterized protein</fullName>
    </submittedName>
</protein>
<proteinExistence type="predicted"/>
<accession>A0A5C6E8K0</accession>
<organism evidence="1 2">
    <name type="scientific">Novipirellula aureliae</name>
    <dbReference type="NCBI Taxonomy" id="2527966"/>
    <lineage>
        <taxon>Bacteria</taxon>
        <taxon>Pseudomonadati</taxon>
        <taxon>Planctomycetota</taxon>
        <taxon>Planctomycetia</taxon>
        <taxon>Pirellulales</taxon>
        <taxon>Pirellulaceae</taxon>
        <taxon>Novipirellula</taxon>
    </lineage>
</organism>
<comment type="caution">
    <text evidence="1">The sequence shown here is derived from an EMBL/GenBank/DDBJ whole genome shotgun (WGS) entry which is preliminary data.</text>
</comment>
<dbReference type="Proteomes" id="UP000315471">
    <property type="component" value="Unassembled WGS sequence"/>
</dbReference>
<evidence type="ECO:0000313" key="1">
    <source>
        <dbReference type="EMBL" id="TWU43549.1"/>
    </source>
</evidence>
<dbReference type="AlphaFoldDB" id="A0A5C6E8K0"/>
<evidence type="ECO:0000313" key="2">
    <source>
        <dbReference type="Proteomes" id="UP000315471"/>
    </source>
</evidence>
<keyword evidence="2" id="KW-1185">Reference proteome</keyword>